<proteinExistence type="predicted"/>
<evidence type="ECO:0008006" key="3">
    <source>
        <dbReference type="Google" id="ProtNLM"/>
    </source>
</evidence>
<accession>A0AAV2IXD6</accession>
<evidence type="ECO:0000313" key="2">
    <source>
        <dbReference type="Proteomes" id="UP001497482"/>
    </source>
</evidence>
<gene>
    <name evidence="1" type="ORF">KC01_LOCUS2310</name>
</gene>
<dbReference type="EMBL" id="OZ035823">
    <property type="protein sequence ID" value="CAL1569953.1"/>
    <property type="molecule type" value="Genomic_DNA"/>
</dbReference>
<evidence type="ECO:0000313" key="1">
    <source>
        <dbReference type="EMBL" id="CAL1569953.1"/>
    </source>
</evidence>
<name>A0AAV2IXD6_KNICA</name>
<reference evidence="1 2" key="1">
    <citation type="submission" date="2024-04" db="EMBL/GenBank/DDBJ databases">
        <authorList>
            <person name="Waldvogel A.-M."/>
            <person name="Schoenle A."/>
        </authorList>
    </citation>
    <scope>NUCLEOTIDE SEQUENCE [LARGE SCALE GENOMIC DNA]</scope>
</reference>
<dbReference type="AlphaFoldDB" id="A0AAV2IXD6"/>
<keyword evidence="2" id="KW-1185">Reference proteome</keyword>
<dbReference type="Proteomes" id="UP001497482">
    <property type="component" value="Chromosome 1"/>
</dbReference>
<sequence length="70" mass="8436">MRMTRMRMTRWFNPLSLSCRLQSQSRKLSRVFILIQIVQFRHTCSDTQVDQQQQTINHMKNEPCTFGCRS</sequence>
<protein>
    <recommendedName>
        <fullName evidence="3">Secreted protein</fullName>
    </recommendedName>
</protein>
<organism evidence="1 2">
    <name type="scientific">Knipowitschia caucasica</name>
    <name type="common">Caucasian dwarf goby</name>
    <name type="synonym">Pomatoschistus caucasicus</name>
    <dbReference type="NCBI Taxonomy" id="637954"/>
    <lineage>
        <taxon>Eukaryota</taxon>
        <taxon>Metazoa</taxon>
        <taxon>Chordata</taxon>
        <taxon>Craniata</taxon>
        <taxon>Vertebrata</taxon>
        <taxon>Euteleostomi</taxon>
        <taxon>Actinopterygii</taxon>
        <taxon>Neopterygii</taxon>
        <taxon>Teleostei</taxon>
        <taxon>Neoteleostei</taxon>
        <taxon>Acanthomorphata</taxon>
        <taxon>Gobiaria</taxon>
        <taxon>Gobiiformes</taxon>
        <taxon>Gobioidei</taxon>
        <taxon>Gobiidae</taxon>
        <taxon>Gobiinae</taxon>
        <taxon>Knipowitschia</taxon>
    </lineage>
</organism>